<sequence length="183" mass="20027">MTWMGWMLTYGRSTLLLAAVLVQQTTSTSIKGLEGLDHGTCLQGLEATVEIEVDGQRHVFAPTWQKPIAEATAFCGALHVYQSNCPALVAQQAQAKLSDVHALASYLNCRGFDTFEGHTSLFPVSVQILSSLIADSAIRRALQIGFNAGHSTMTLLRANPNVHITSFDLAEHPYVLKQQRSWT</sequence>
<reference evidence="2" key="1">
    <citation type="submission" date="2013-12" db="EMBL/GenBank/DDBJ databases">
        <title>The Genome Sequence of Aphanomyces invadans NJM9701.</title>
        <authorList>
            <consortium name="The Broad Institute Genomics Platform"/>
            <person name="Russ C."/>
            <person name="Tyler B."/>
            <person name="van West P."/>
            <person name="Dieguez-Uribeondo J."/>
            <person name="Young S.K."/>
            <person name="Zeng Q."/>
            <person name="Gargeya S."/>
            <person name="Fitzgerald M."/>
            <person name="Abouelleil A."/>
            <person name="Alvarado L."/>
            <person name="Chapman S.B."/>
            <person name="Gainer-Dewar J."/>
            <person name="Goldberg J."/>
            <person name="Griggs A."/>
            <person name="Gujja S."/>
            <person name="Hansen M."/>
            <person name="Howarth C."/>
            <person name="Imamovic A."/>
            <person name="Ireland A."/>
            <person name="Larimer J."/>
            <person name="McCowan C."/>
            <person name="Murphy C."/>
            <person name="Pearson M."/>
            <person name="Poon T.W."/>
            <person name="Priest M."/>
            <person name="Roberts A."/>
            <person name="Saif S."/>
            <person name="Shea T."/>
            <person name="Sykes S."/>
            <person name="Wortman J."/>
            <person name="Nusbaum C."/>
            <person name="Birren B."/>
        </authorList>
    </citation>
    <scope>NUCLEOTIDE SEQUENCE [LARGE SCALE GENOMIC DNA]</scope>
    <source>
        <strain evidence="2">NJM9701</strain>
    </source>
</reference>
<evidence type="ECO:0008006" key="3">
    <source>
        <dbReference type="Google" id="ProtNLM"/>
    </source>
</evidence>
<dbReference type="VEuPathDB" id="FungiDB:H310_14869"/>
<feature type="chain" id="PRO_5001537401" description="O-methyltransferase domain-containing protein" evidence="1">
    <location>
        <begin position="28"/>
        <end position="183"/>
    </location>
</feature>
<evidence type="ECO:0000256" key="1">
    <source>
        <dbReference type="SAM" id="SignalP"/>
    </source>
</evidence>
<dbReference type="AlphaFoldDB" id="A0A024T9N6"/>
<keyword evidence="1" id="KW-0732">Signal</keyword>
<gene>
    <name evidence="2" type="ORF">H310_14869</name>
</gene>
<evidence type="ECO:0000313" key="2">
    <source>
        <dbReference type="EMBL" id="ETV90326.1"/>
    </source>
</evidence>
<dbReference type="Gene3D" id="3.40.50.150">
    <property type="entry name" value="Vaccinia Virus protein VP39"/>
    <property type="match status" value="1"/>
</dbReference>
<accession>A0A024T9N6</accession>
<organism evidence="2">
    <name type="scientific">Aphanomyces invadans</name>
    <dbReference type="NCBI Taxonomy" id="157072"/>
    <lineage>
        <taxon>Eukaryota</taxon>
        <taxon>Sar</taxon>
        <taxon>Stramenopiles</taxon>
        <taxon>Oomycota</taxon>
        <taxon>Saprolegniomycetes</taxon>
        <taxon>Saprolegniales</taxon>
        <taxon>Verrucalvaceae</taxon>
        <taxon>Aphanomyces</taxon>
    </lineage>
</organism>
<protein>
    <recommendedName>
        <fullName evidence="3">O-methyltransferase domain-containing protein</fullName>
    </recommendedName>
</protein>
<proteinExistence type="predicted"/>
<name>A0A024T9N6_9STRA</name>
<dbReference type="InterPro" id="IPR029063">
    <property type="entry name" value="SAM-dependent_MTases_sf"/>
</dbReference>
<dbReference type="GeneID" id="20091919"/>
<dbReference type="OrthoDB" id="63408at2759"/>
<dbReference type="RefSeq" id="XP_008881053.1">
    <property type="nucleotide sequence ID" value="XM_008882831.1"/>
</dbReference>
<dbReference type="SUPFAM" id="SSF53335">
    <property type="entry name" value="S-adenosyl-L-methionine-dependent methyltransferases"/>
    <property type="match status" value="1"/>
</dbReference>
<dbReference type="EMBL" id="KI914049">
    <property type="protein sequence ID" value="ETV90326.1"/>
    <property type="molecule type" value="Genomic_DNA"/>
</dbReference>
<feature type="signal peptide" evidence="1">
    <location>
        <begin position="1"/>
        <end position="27"/>
    </location>
</feature>